<organism evidence="2 3">
    <name type="scientific">Athelia psychrophila</name>
    <dbReference type="NCBI Taxonomy" id="1759441"/>
    <lineage>
        <taxon>Eukaryota</taxon>
        <taxon>Fungi</taxon>
        <taxon>Dikarya</taxon>
        <taxon>Basidiomycota</taxon>
        <taxon>Agaricomycotina</taxon>
        <taxon>Agaricomycetes</taxon>
        <taxon>Agaricomycetidae</taxon>
        <taxon>Atheliales</taxon>
        <taxon>Atheliaceae</taxon>
        <taxon>Athelia</taxon>
    </lineage>
</organism>
<keyword evidence="3" id="KW-1185">Reference proteome</keyword>
<evidence type="ECO:0000313" key="2">
    <source>
        <dbReference type="EMBL" id="KZP33302.1"/>
    </source>
</evidence>
<dbReference type="Proteomes" id="UP000076532">
    <property type="component" value="Unassembled WGS sequence"/>
</dbReference>
<sequence length="517" mass="58177">MIHNHHHRLARSGVDTVPSPEPGLPSTNDAPNRLQSEPTLDELANCRAHLRILDAKIPDVHAYLLGLQAKRASLQRFVHQQAGLRIRRLPNELLAMVFIFTLPDDPYPSPRRPEAAPLVLGQVCKFWRAFSRAMPILWATFEINAIKTEEIRAAFVQWIERAGNSALTVCYRELAISKDALEWDVISGIAARIEDLDMEIALEILPQIFPEDGRHGLVRLQSLRFVNTDGEPREPHGILLDIGARAPQLSHVCIGNLNLHHLALPSSQITTCHLDIKFPLDFIIFLREARNLVDCEIILFESGDPGPKVRQTRLERLAIQILHQTDSDIFGIVLRCLELPALCELELQHDDPDYPEEDTSETESAHPWPTDIFLNFISRSNCQLSRLWVQSGTTEDDILRYLMVLPSLVDLAIGPEPSRRCPSKLFRALTLGSHSGPDGKDLVAELHHLQIYGKWHGCAEMMDAIESRFAGPGDMAEGKWLHALTLDMDVDRCLGDTEERLERCVADGLGYEQWGAS</sequence>
<protein>
    <recommendedName>
        <fullName evidence="4">F-box domain-containing protein</fullName>
    </recommendedName>
</protein>
<dbReference type="EMBL" id="KV417483">
    <property type="protein sequence ID" value="KZP33302.1"/>
    <property type="molecule type" value="Genomic_DNA"/>
</dbReference>
<evidence type="ECO:0000256" key="1">
    <source>
        <dbReference type="SAM" id="MobiDB-lite"/>
    </source>
</evidence>
<feature type="region of interest" description="Disordered" evidence="1">
    <location>
        <begin position="1"/>
        <end position="35"/>
    </location>
</feature>
<gene>
    <name evidence="2" type="ORF">FIBSPDRAFT_1036403</name>
</gene>
<evidence type="ECO:0008006" key="4">
    <source>
        <dbReference type="Google" id="ProtNLM"/>
    </source>
</evidence>
<reference evidence="2 3" key="1">
    <citation type="journal article" date="2016" name="Mol. Biol. Evol.">
        <title>Comparative Genomics of Early-Diverging Mushroom-Forming Fungi Provides Insights into the Origins of Lignocellulose Decay Capabilities.</title>
        <authorList>
            <person name="Nagy L.G."/>
            <person name="Riley R."/>
            <person name="Tritt A."/>
            <person name="Adam C."/>
            <person name="Daum C."/>
            <person name="Floudas D."/>
            <person name="Sun H."/>
            <person name="Yadav J.S."/>
            <person name="Pangilinan J."/>
            <person name="Larsson K.H."/>
            <person name="Matsuura K."/>
            <person name="Barry K."/>
            <person name="Labutti K."/>
            <person name="Kuo R."/>
            <person name="Ohm R.A."/>
            <person name="Bhattacharya S.S."/>
            <person name="Shirouzu T."/>
            <person name="Yoshinaga Y."/>
            <person name="Martin F.M."/>
            <person name="Grigoriev I.V."/>
            <person name="Hibbett D.S."/>
        </authorList>
    </citation>
    <scope>NUCLEOTIDE SEQUENCE [LARGE SCALE GENOMIC DNA]</scope>
    <source>
        <strain evidence="2 3">CBS 109695</strain>
    </source>
</reference>
<feature type="compositionally biased region" description="Polar residues" evidence="1">
    <location>
        <begin position="25"/>
        <end position="35"/>
    </location>
</feature>
<proteinExistence type="predicted"/>
<dbReference type="AlphaFoldDB" id="A0A166W273"/>
<dbReference type="OrthoDB" id="3359674at2759"/>
<accession>A0A166W273</accession>
<name>A0A166W273_9AGAM</name>
<feature type="compositionally biased region" description="Basic residues" evidence="1">
    <location>
        <begin position="1"/>
        <end position="10"/>
    </location>
</feature>
<evidence type="ECO:0000313" key="3">
    <source>
        <dbReference type="Proteomes" id="UP000076532"/>
    </source>
</evidence>